<feature type="active site" description="Charge relay system" evidence="8">
    <location>
        <position position="753"/>
    </location>
</feature>
<comment type="function">
    <text evidence="7">Degrades oligopeptides.</text>
</comment>
<evidence type="ECO:0000256" key="4">
    <source>
        <dbReference type="ARBA" id="ARBA00022670"/>
    </source>
</evidence>
<dbReference type="InterPro" id="IPR036034">
    <property type="entry name" value="PDZ_sf"/>
</dbReference>
<dbReference type="InterPro" id="IPR029414">
    <property type="entry name" value="Tricorn_PDZ"/>
</dbReference>
<dbReference type="PIRSF" id="PIRSF036421">
    <property type="entry name" value="Tricorn_protease"/>
    <property type="match status" value="1"/>
</dbReference>
<dbReference type="SUPFAM" id="SSF50156">
    <property type="entry name" value="PDZ domain-like"/>
    <property type="match status" value="1"/>
</dbReference>
<dbReference type="SUPFAM" id="SSF52096">
    <property type="entry name" value="ClpP/crotonase"/>
    <property type="match status" value="1"/>
</dbReference>
<reference evidence="12" key="1">
    <citation type="submission" date="2017-04" db="EMBL/GenBank/DDBJ databases">
        <authorList>
            <person name="Varghese N."/>
            <person name="Submissions S."/>
        </authorList>
    </citation>
    <scope>NUCLEOTIDE SEQUENCE [LARGE SCALE GENOMIC DNA]</scope>
    <source>
        <strain evidence="12">DSM 16537</strain>
    </source>
</reference>
<keyword evidence="4 7" id="KW-0645">Protease</keyword>
<evidence type="ECO:0000256" key="6">
    <source>
        <dbReference type="ARBA" id="ARBA00022825"/>
    </source>
</evidence>
<evidence type="ECO:0000256" key="5">
    <source>
        <dbReference type="ARBA" id="ARBA00022801"/>
    </source>
</evidence>
<evidence type="ECO:0000256" key="8">
    <source>
        <dbReference type="PIRSR" id="PIRSR036421-1"/>
    </source>
</evidence>
<keyword evidence="3 7" id="KW-0963">Cytoplasm</keyword>
<dbReference type="OrthoDB" id="9815657at2"/>
<dbReference type="GO" id="GO:0005737">
    <property type="term" value="C:cytoplasm"/>
    <property type="evidence" value="ECO:0007669"/>
    <property type="project" value="UniProtKB-SubCell"/>
</dbReference>
<dbReference type="Gene3D" id="3.90.226.10">
    <property type="entry name" value="2-enoyl-CoA Hydratase, Chain A, domain 1"/>
    <property type="match status" value="1"/>
</dbReference>
<feature type="active site" description="Nucleophile" evidence="8">
    <location>
        <position position="976"/>
    </location>
</feature>
<dbReference type="Gene3D" id="3.30.750.44">
    <property type="match status" value="1"/>
</dbReference>
<evidence type="ECO:0000256" key="9">
    <source>
        <dbReference type="SAM" id="MobiDB-lite"/>
    </source>
</evidence>
<dbReference type="Gene3D" id="2.130.10.10">
    <property type="entry name" value="YVTN repeat-like/Quinoprotein amine dehydrogenase"/>
    <property type="match status" value="1"/>
</dbReference>
<sequence length="1093" mass="121598">MIDKHSTLATICFSLALILFSHLTLFAQGTRLLQQPDISKDQIVFVYGADLWFASIQGGEAKRLTSTPAIEDNPRFSPDGKQIAFSSNRTGATAVYVVSSEGGTPRQLTWHPSDAKVAGWSPDGAYVIYESGRDTAPVGYSRLWKVPVNGGPSEAIPVPRGVRASYLGGNKLVVEPISRWDETWRAYRGGQNTPLIITDLNDLSEEFIPNERTTDKFPVVIGNKVYFLSDRDWVSNIWSYDPTNKNLEQLTQLEGSDIMWLSGNGEQLIYEKDGLLHLFNPESRTAKQIPIEVKGDFPWAEQRLEKVTSRATNASLSPNGKRIILEARGEIFTVPVEDGSPRNLSRTSGAADRNPIWSPKGDQVAWFSDEDGKGYQLLIASQDGLSPAKKISIGDAKMVWEPNWSPDAKFIAFVDNKVYLKILNVANGEIKTIDSGGINIERGNMKLEWSPDSKYLSYSKTGPNMFRRIYIWSLDTNETKPVTNNLADSFSATWDAGGKYLYFLASTNLALGSGWANTSAIPASPEHAAYLIVLSNEEKTPFPLKSDEEEVKKEEAKKEEPKKGEAKDDKKENKDSEVSVKIDWDGLEERTLSLSVPVKSYNFIMAGKKGTAFLAEAASNAPGLTLHKFTVEGKKLEEFTKGVGRVKISQNREKLLYYASGNWKVVSVDKNPGPSDGLVKMELRMDLDRKKEWEQIFTEAWRYERDYFYDPRTHGRDWDDVWERYSPLIPYIHHRQDLTYLLDQLNGELSVGHSFVFGGDFPAVDTLATGMLGADYEIANGKWRIKRIFTAESWNPNLIAPLSQPGLDVKVGDYLLAVNGQEVDATMDIYEVFKGTSGKQTIIHVNSLSNMTGARKLTVSPIGSEAGLRQRAWVEDNRRKVDELSGGKLAYVWVPNTGGPGFESFNRYFFAQQDKLGAVIDERFNGGGLLDDYMVDLMTRKLRGAITNEVPGAPHFKLPAGILGPKVLLINELAGSGGDFFPWVFRNQNAGPLIGKRTWGGLVKSSVHYSFVDGGAMTSPDNAVFDPIRNEWIGENQGIGPDIEVPIDAKSFAEGRDIQLERGVEEALKLLEKEKKIEITPPPFPRPAVREGN</sequence>
<evidence type="ECO:0000256" key="1">
    <source>
        <dbReference type="ARBA" id="ARBA00004496"/>
    </source>
</evidence>
<keyword evidence="6 7" id="KW-0720">Serine protease</keyword>
<feature type="compositionally biased region" description="Basic and acidic residues" evidence="9">
    <location>
        <begin position="550"/>
        <end position="575"/>
    </location>
</feature>
<dbReference type="GO" id="GO:0006508">
    <property type="term" value="P:proteolysis"/>
    <property type="evidence" value="ECO:0007669"/>
    <property type="project" value="UniProtKB-UniRule"/>
</dbReference>
<dbReference type="Pfam" id="PF26549">
    <property type="entry name" value="Tricorn_N"/>
    <property type="match status" value="1"/>
</dbReference>
<evidence type="ECO:0000259" key="10">
    <source>
        <dbReference type="SMART" id="SM00245"/>
    </source>
</evidence>
<dbReference type="InterPro" id="IPR005151">
    <property type="entry name" value="Tail-specific_protease"/>
</dbReference>
<gene>
    <name evidence="11" type="ORF">SAMN00777080_4024</name>
</gene>
<dbReference type="AlphaFoldDB" id="A0A1W2H932"/>
<keyword evidence="12" id="KW-1185">Reference proteome</keyword>
<evidence type="ECO:0000313" key="12">
    <source>
        <dbReference type="Proteomes" id="UP000192333"/>
    </source>
</evidence>
<protein>
    <recommendedName>
        <fullName evidence="7">Tricorn protease homolog</fullName>
        <ecNumber evidence="7">3.4.21.-</ecNumber>
    </recommendedName>
</protein>
<dbReference type="PANTHER" id="PTHR43253">
    <property type="entry name" value="TRICORN PROTEASE HOMOLOG 2-RELATED"/>
    <property type="match status" value="1"/>
</dbReference>
<dbReference type="STRING" id="758820.SAMN00777080_4024"/>
<dbReference type="Proteomes" id="UP000192333">
    <property type="component" value="Chromosome I"/>
</dbReference>
<proteinExistence type="inferred from homology"/>
<dbReference type="Pfam" id="PF14685">
    <property type="entry name" value="PDZ_Tricorn"/>
    <property type="match status" value="1"/>
</dbReference>
<comment type="subcellular location">
    <subcellularLocation>
        <location evidence="1 7">Cytoplasm</location>
    </subcellularLocation>
</comment>
<accession>A0A1W2H932</accession>
<dbReference type="Pfam" id="PF03572">
    <property type="entry name" value="Peptidase_S41"/>
    <property type="match status" value="1"/>
</dbReference>
<dbReference type="InterPro" id="IPR015943">
    <property type="entry name" value="WD40/YVTN_repeat-like_dom_sf"/>
</dbReference>
<dbReference type="EC" id="3.4.21.-" evidence="7"/>
<evidence type="ECO:0000256" key="2">
    <source>
        <dbReference type="ARBA" id="ARBA00008524"/>
    </source>
</evidence>
<dbReference type="SMART" id="SM00245">
    <property type="entry name" value="TSPc"/>
    <property type="match status" value="1"/>
</dbReference>
<dbReference type="InterPro" id="IPR028204">
    <property type="entry name" value="Tricorn_C1"/>
</dbReference>
<feature type="region of interest" description="Disordered" evidence="9">
    <location>
        <begin position="543"/>
        <end position="575"/>
    </location>
</feature>
<dbReference type="CDD" id="cd07562">
    <property type="entry name" value="Peptidase_S41_TRI"/>
    <property type="match status" value="1"/>
</dbReference>
<dbReference type="RefSeq" id="WP_084122162.1">
    <property type="nucleotide sequence ID" value="NZ_LT838813.1"/>
</dbReference>
<organism evidence="11 12">
    <name type="scientific">Aquiflexum balticum DSM 16537</name>
    <dbReference type="NCBI Taxonomy" id="758820"/>
    <lineage>
        <taxon>Bacteria</taxon>
        <taxon>Pseudomonadati</taxon>
        <taxon>Bacteroidota</taxon>
        <taxon>Cytophagia</taxon>
        <taxon>Cytophagales</taxon>
        <taxon>Cyclobacteriaceae</taxon>
        <taxon>Aquiflexum</taxon>
    </lineage>
</organism>
<evidence type="ECO:0000313" key="11">
    <source>
        <dbReference type="EMBL" id="SMD45375.1"/>
    </source>
</evidence>
<comment type="similarity">
    <text evidence="2 7">Belongs to the peptidase S41B family.</text>
</comment>
<dbReference type="InterPro" id="IPR012393">
    <property type="entry name" value="Tricorn_protease"/>
</dbReference>
<keyword evidence="5 7" id="KW-0378">Hydrolase</keyword>
<dbReference type="Pfam" id="PF14684">
    <property type="entry name" value="Tricorn_C1"/>
    <property type="match status" value="1"/>
</dbReference>
<dbReference type="SUPFAM" id="SSF82171">
    <property type="entry name" value="DPP6 N-terminal domain-like"/>
    <property type="match status" value="1"/>
</dbReference>
<dbReference type="SUPFAM" id="SSF69304">
    <property type="entry name" value="Tricorn protease N-terminal domain"/>
    <property type="match status" value="1"/>
</dbReference>
<dbReference type="Gene3D" id="2.30.42.10">
    <property type="match status" value="1"/>
</dbReference>
<dbReference type="InterPro" id="IPR029045">
    <property type="entry name" value="ClpP/crotonase-like_dom_sf"/>
</dbReference>
<dbReference type="Gene3D" id="2.120.10.60">
    <property type="entry name" value="Tricorn protease N-terminal domain"/>
    <property type="match status" value="1"/>
</dbReference>
<evidence type="ECO:0000256" key="3">
    <source>
        <dbReference type="ARBA" id="ARBA00022490"/>
    </source>
</evidence>
<dbReference type="GO" id="GO:0008236">
    <property type="term" value="F:serine-type peptidase activity"/>
    <property type="evidence" value="ECO:0007669"/>
    <property type="project" value="UniProtKB-UniRule"/>
</dbReference>
<dbReference type="Pfam" id="PF26550">
    <property type="entry name" value="Tricorn_2nd"/>
    <property type="match status" value="1"/>
</dbReference>
<dbReference type="EMBL" id="LT838813">
    <property type="protein sequence ID" value="SMD45375.1"/>
    <property type="molecule type" value="Genomic_DNA"/>
</dbReference>
<name>A0A1W2H932_9BACT</name>
<dbReference type="PANTHER" id="PTHR43253:SF1">
    <property type="entry name" value="TRICORN PROTEASE HOMOLOG 2-RELATED"/>
    <property type="match status" value="1"/>
</dbReference>
<feature type="active site" description="Charge relay system" evidence="8">
    <location>
        <position position="1035"/>
    </location>
</feature>
<feature type="domain" description="Tail specific protease" evidence="10">
    <location>
        <begin position="852"/>
        <end position="1046"/>
    </location>
</feature>
<evidence type="ECO:0000256" key="7">
    <source>
        <dbReference type="PIRNR" id="PIRNR036421"/>
    </source>
</evidence>